<feature type="transmembrane region" description="Helical" evidence="1">
    <location>
        <begin position="228"/>
        <end position="248"/>
    </location>
</feature>
<feature type="transmembrane region" description="Helical" evidence="1">
    <location>
        <begin position="156"/>
        <end position="176"/>
    </location>
</feature>
<keyword evidence="1" id="KW-0812">Transmembrane</keyword>
<proteinExistence type="predicted"/>
<keyword evidence="1" id="KW-1133">Transmembrane helix</keyword>
<evidence type="ECO:0000256" key="1">
    <source>
        <dbReference type="SAM" id="Phobius"/>
    </source>
</evidence>
<name>A0ABX9LJE8_9ACTN</name>
<feature type="transmembrane region" description="Helical" evidence="1">
    <location>
        <begin position="260"/>
        <end position="281"/>
    </location>
</feature>
<dbReference type="EMBL" id="QFZU02000064">
    <property type="protein sequence ID" value="RGA04074.1"/>
    <property type="molecule type" value="Genomic_DNA"/>
</dbReference>
<comment type="caution">
    <text evidence="2">The sequence shown here is derived from an EMBL/GenBank/DDBJ whole genome shotgun (WGS) entry which is preliminary data.</text>
</comment>
<dbReference type="Proteomes" id="UP000262538">
    <property type="component" value="Unassembled WGS sequence"/>
</dbReference>
<feature type="transmembrane region" description="Helical" evidence="1">
    <location>
        <begin position="7"/>
        <end position="25"/>
    </location>
</feature>
<protein>
    <recommendedName>
        <fullName evidence="4">MFS transporter</fullName>
    </recommendedName>
</protein>
<keyword evidence="3" id="KW-1185">Reference proteome</keyword>
<gene>
    <name evidence="2" type="ORF">DI270_015265</name>
</gene>
<evidence type="ECO:0000313" key="3">
    <source>
        <dbReference type="Proteomes" id="UP000262538"/>
    </source>
</evidence>
<feature type="transmembrane region" description="Helical" evidence="1">
    <location>
        <begin position="309"/>
        <end position="328"/>
    </location>
</feature>
<feature type="transmembrane region" description="Helical" evidence="1">
    <location>
        <begin position="368"/>
        <end position="391"/>
    </location>
</feature>
<feature type="transmembrane region" description="Helical" evidence="1">
    <location>
        <begin position="91"/>
        <end position="109"/>
    </location>
</feature>
<accession>A0ABX9LJE8</accession>
<evidence type="ECO:0008006" key="4">
    <source>
        <dbReference type="Google" id="ProtNLM"/>
    </source>
</evidence>
<reference evidence="2 3" key="1">
    <citation type="submission" date="2018-08" db="EMBL/GenBank/DDBJ databases">
        <title>Microbispora. triticiradicis sp. nov., a novel actinomycete isolated from the root of wheat (Triticum aestivum L.)).</title>
        <authorList>
            <person name="Han C."/>
        </authorList>
    </citation>
    <scope>NUCLEOTIDE SEQUENCE [LARGE SCALE GENOMIC DNA]</scope>
    <source>
        <strain evidence="2 3">NEAU-HRDPA2-9</strain>
    </source>
</reference>
<feature type="transmembrane region" description="Helical" evidence="1">
    <location>
        <begin position="203"/>
        <end position="221"/>
    </location>
</feature>
<feature type="transmembrane region" description="Helical" evidence="1">
    <location>
        <begin position="335"/>
        <end position="356"/>
    </location>
</feature>
<organism evidence="2 3">
    <name type="scientific">Microbispora triticiradicis</name>
    <dbReference type="NCBI Taxonomy" id="2200763"/>
    <lineage>
        <taxon>Bacteria</taxon>
        <taxon>Bacillati</taxon>
        <taxon>Actinomycetota</taxon>
        <taxon>Actinomycetes</taxon>
        <taxon>Streptosporangiales</taxon>
        <taxon>Streptosporangiaceae</taxon>
        <taxon>Microbispora</taxon>
    </lineage>
</organism>
<dbReference type="RefSeq" id="WP_111700557.1">
    <property type="nucleotide sequence ID" value="NZ_QFZU02000064.1"/>
</dbReference>
<evidence type="ECO:0000313" key="2">
    <source>
        <dbReference type="EMBL" id="RGA04074.1"/>
    </source>
</evidence>
<feature type="transmembrane region" description="Helical" evidence="1">
    <location>
        <begin position="288"/>
        <end position="303"/>
    </location>
</feature>
<sequence length="417" mass="42316">MSKVRGIVLAVIVAAVVGPGVSLLLRVTGGLESAGVLTGLVAGGLLRGKPARAAVATLYGSASAVLIGEMLKDAFGGGPDFADAMAVRPGWPGWVIGAVLAYVIAARRLPRAQADQAAPAHPVTVPHADPAEVTRAHPTGIGGLPHADPGEAGHPMLAIVITAALAAVLACGQIVAGKALGMTLWEAYHEYDGPGWYRDLTHALWYPAASVVLASLVASRMPAGRGCFLVPPLAAWLGCAVTAGPLQYLQALGASYDPPAVALMASLAGGGVGAAAGAAALRHTGTRLGLVCFVLLFTAGDATHRLDDFPAGVFVSIALAAAVAAWVAARQDADVGSGVLAGMAGPLFVWSVYATIGSRLYDHSTQALPYWNAVLVALLAPAVALPAAALARLARLRTRARPHCDTAARPRLWSGPM</sequence>
<keyword evidence="1" id="KW-0472">Membrane</keyword>